<protein>
    <submittedName>
        <fullName evidence="3">Amino acid racemase</fullName>
        <ecNumber evidence="3">5.1.1.-</ecNumber>
    </submittedName>
</protein>
<name>A0A9X2D6P2_9ACTN</name>
<dbReference type="EMBL" id="JAMOIL010000009">
    <property type="protein sequence ID" value="MCM0620367.1"/>
    <property type="molecule type" value="Genomic_DNA"/>
</dbReference>
<proteinExistence type="inferred from homology"/>
<comment type="caution">
    <text evidence="3">The sequence shown here is derived from an EMBL/GenBank/DDBJ whole genome shotgun (WGS) entry which is preliminary data.</text>
</comment>
<comment type="similarity">
    <text evidence="1">Belongs to the aspartate/glutamate racemases family.</text>
</comment>
<dbReference type="Pfam" id="PF01177">
    <property type="entry name" value="Asp_Glu_race"/>
    <property type="match status" value="1"/>
</dbReference>
<dbReference type="AlphaFoldDB" id="A0A9X2D6P2"/>
<keyword evidence="2 3" id="KW-0413">Isomerase</keyword>
<dbReference type="PANTHER" id="PTHR21198">
    <property type="entry name" value="GLUTAMATE RACEMASE"/>
    <property type="match status" value="1"/>
</dbReference>
<gene>
    <name evidence="3" type="ORF">M8330_08665</name>
</gene>
<sequence length="254" mass="26986">MSTAQPGSRAPMTTLGLVGGMSWHSTVTYYRRINEVVAQRRGGHASAPIALQSLDFDEVRACQVAQDYEASGRLLARAAQRCVAGGAEAVAICTNLMHKNAPAVEAAVEVPLVHIADAVAVRARVLGVTTVGLLGTRPVMEEDFYAQRLARHGIDVVTPGPEDRVEVDRVVFEELTRGVLREDSRARYLRIIADLAERGAGAVALACTEIGLLVGPDDTDLPLVDTALAHADLLAEVCLGSDLDALLPHPVGRV</sequence>
<dbReference type="EC" id="5.1.1.-" evidence="3"/>
<dbReference type="GO" id="GO:0047661">
    <property type="term" value="F:amino-acid racemase activity"/>
    <property type="evidence" value="ECO:0007669"/>
    <property type="project" value="InterPro"/>
</dbReference>
<evidence type="ECO:0000256" key="1">
    <source>
        <dbReference type="ARBA" id="ARBA00007847"/>
    </source>
</evidence>
<keyword evidence="4" id="KW-1185">Reference proteome</keyword>
<dbReference type="InterPro" id="IPR001920">
    <property type="entry name" value="Asp/Glu_race"/>
</dbReference>
<reference evidence="3" key="1">
    <citation type="submission" date="2022-05" db="EMBL/GenBank/DDBJ databases">
        <authorList>
            <person name="Tuo L."/>
        </authorList>
    </citation>
    <scope>NUCLEOTIDE SEQUENCE</scope>
    <source>
        <strain evidence="3">BSK12Z-4</strain>
    </source>
</reference>
<dbReference type="Proteomes" id="UP001139485">
    <property type="component" value="Unassembled WGS sequence"/>
</dbReference>
<dbReference type="PANTHER" id="PTHR21198:SF7">
    <property type="entry name" value="ASPARTATE-GLUTAMATE RACEMASE FAMILY"/>
    <property type="match status" value="1"/>
</dbReference>
<dbReference type="RefSeq" id="WP_250827011.1">
    <property type="nucleotide sequence ID" value="NZ_JAMOIL010000009.1"/>
</dbReference>
<evidence type="ECO:0000313" key="3">
    <source>
        <dbReference type="EMBL" id="MCM0620367.1"/>
    </source>
</evidence>
<evidence type="ECO:0000256" key="2">
    <source>
        <dbReference type="ARBA" id="ARBA00023235"/>
    </source>
</evidence>
<dbReference type="InterPro" id="IPR015942">
    <property type="entry name" value="Asp/Glu/hydantoin_racemase"/>
</dbReference>
<dbReference type="InterPro" id="IPR004380">
    <property type="entry name" value="Asp_race"/>
</dbReference>
<dbReference type="SUPFAM" id="SSF53681">
    <property type="entry name" value="Aspartate/glutamate racemase"/>
    <property type="match status" value="2"/>
</dbReference>
<accession>A0A9X2D6P2</accession>
<evidence type="ECO:0000313" key="4">
    <source>
        <dbReference type="Proteomes" id="UP001139485"/>
    </source>
</evidence>
<dbReference type="NCBIfam" id="TIGR00035">
    <property type="entry name" value="asp_race"/>
    <property type="match status" value="1"/>
</dbReference>
<organism evidence="3 4">
    <name type="scientific">Nocardioides bruguierae</name>
    <dbReference type="NCBI Taxonomy" id="2945102"/>
    <lineage>
        <taxon>Bacteria</taxon>
        <taxon>Bacillati</taxon>
        <taxon>Actinomycetota</taxon>
        <taxon>Actinomycetes</taxon>
        <taxon>Propionibacteriales</taxon>
        <taxon>Nocardioidaceae</taxon>
        <taxon>Nocardioides</taxon>
    </lineage>
</organism>
<dbReference type="Gene3D" id="3.40.50.1860">
    <property type="match status" value="2"/>
</dbReference>